<sequence length="102" mass="11682">MATDRAFGPWSWMSATRLWAAMVTTVTSLRALATSWTPLSLSGMLWECQKVTGVNSMYFGLILDYSNGITVGYELHEYQLQLRGKPRIRDFRQKYYSCTEVA</sequence>
<reference evidence="1" key="1">
    <citation type="submission" date="2022-12" db="EMBL/GenBank/DDBJ databases">
        <title>Draft genome assemblies for two species of Escallonia (Escalloniales).</title>
        <authorList>
            <person name="Chanderbali A."/>
            <person name="Dervinis C."/>
            <person name="Anghel I."/>
            <person name="Soltis D."/>
            <person name="Soltis P."/>
            <person name="Zapata F."/>
        </authorList>
    </citation>
    <scope>NUCLEOTIDE SEQUENCE</scope>
    <source>
        <strain evidence="1">UCBG64.0493</strain>
        <tissue evidence="1">Leaf</tissue>
    </source>
</reference>
<proteinExistence type="predicted"/>
<dbReference type="Proteomes" id="UP001188597">
    <property type="component" value="Unassembled WGS sequence"/>
</dbReference>
<evidence type="ECO:0000313" key="2">
    <source>
        <dbReference type="Proteomes" id="UP001188597"/>
    </source>
</evidence>
<name>A0AA89BHQ5_9ASTE</name>
<keyword evidence="2" id="KW-1185">Reference proteome</keyword>
<accession>A0AA89BHQ5</accession>
<organism evidence="1 2">
    <name type="scientific">Escallonia herrerae</name>
    <dbReference type="NCBI Taxonomy" id="1293975"/>
    <lineage>
        <taxon>Eukaryota</taxon>
        <taxon>Viridiplantae</taxon>
        <taxon>Streptophyta</taxon>
        <taxon>Embryophyta</taxon>
        <taxon>Tracheophyta</taxon>
        <taxon>Spermatophyta</taxon>
        <taxon>Magnoliopsida</taxon>
        <taxon>eudicotyledons</taxon>
        <taxon>Gunneridae</taxon>
        <taxon>Pentapetalae</taxon>
        <taxon>asterids</taxon>
        <taxon>campanulids</taxon>
        <taxon>Escalloniales</taxon>
        <taxon>Escalloniaceae</taxon>
        <taxon>Escallonia</taxon>
    </lineage>
</organism>
<comment type="caution">
    <text evidence="1">The sequence shown here is derived from an EMBL/GenBank/DDBJ whole genome shotgun (WGS) entry which is preliminary data.</text>
</comment>
<gene>
    <name evidence="1" type="ORF">RJ639_030882</name>
</gene>
<protein>
    <submittedName>
        <fullName evidence="1">Uncharacterized protein</fullName>
    </submittedName>
</protein>
<evidence type="ECO:0000313" key="1">
    <source>
        <dbReference type="EMBL" id="KAK3036917.1"/>
    </source>
</evidence>
<dbReference type="AlphaFoldDB" id="A0AA89BHQ5"/>
<dbReference type="EMBL" id="JAVXUP010000134">
    <property type="protein sequence ID" value="KAK3036917.1"/>
    <property type="molecule type" value="Genomic_DNA"/>
</dbReference>